<gene>
    <name evidence="1" type="ORF">SISNIDRAFT_516278</name>
</gene>
<dbReference type="STRING" id="1314777.A0A164SMD2"/>
<dbReference type="Proteomes" id="UP000076722">
    <property type="component" value="Unassembled WGS sequence"/>
</dbReference>
<accession>A0A164SMD2</accession>
<keyword evidence="2" id="KW-1185">Reference proteome</keyword>
<name>A0A164SMD2_9AGAM</name>
<proteinExistence type="predicted"/>
<evidence type="ECO:0000313" key="2">
    <source>
        <dbReference type="Proteomes" id="UP000076722"/>
    </source>
</evidence>
<reference evidence="1 2" key="1">
    <citation type="journal article" date="2016" name="Mol. Biol. Evol.">
        <title>Comparative Genomics of Early-Diverging Mushroom-Forming Fungi Provides Insights into the Origins of Lignocellulose Decay Capabilities.</title>
        <authorList>
            <person name="Nagy L.G."/>
            <person name="Riley R."/>
            <person name="Tritt A."/>
            <person name="Adam C."/>
            <person name="Daum C."/>
            <person name="Floudas D."/>
            <person name="Sun H."/>
            <person name="Yadav J.S."/>
            <person name="Pangilinan J."/>
            <person name="Larsson K.H."/>
            <person name="Matsuura K."/>
            <person name="Barry K."/>
            <person name="Labutti K."/>
            <person name="Kuo R."/>
            <person name="Ohm R.A."/>
            <person name="Bhattacharya S.S."/>
            <person name="Shirouzu T."/>
            <person name="Yoshinaga Y."/>
            <person name="Martin F.M."/>
            <person name="Grigoriev I.V."/>
            <person name="Hibbett D.S."/>
        </authorList>
    </citation>
    <scope>NUCLEOTIDE SEQUENCE [LARGE SCALE GENOMIC DNA]</scope>
    <source>
        <strain evidence="1 2">HHB9708</strain>
    </source>
</reference>
<dbReference type="AlphaFoldDB" id="A0A164SMD2"/>
<organism evidence="1 2">
    <name type="scientific">Sistotremastrum niveocremeum HHB9708</name>
    <dbReference type="NCBI Taxonomy" id="1314777"/>
    <lineage>
        <taxon>Eukaryota</taxon>
        <taxon>Fungi</taxon>
        <taxon>Dikarya</taxon>
        <taxon>Basidiomycota</taxon>
        <taxon>Agaricomycotina</taxon>
        <taxon>Agaricomycetes</taxon>
        <taxon>Sistotremastrales</taxon>
        <taxon>Sistotremastraceae</taxon>
        <taxon>Sertulicium</taxon>
        <taxon>Sertulicium niveocremeum</taxon>
    </lineage>
</organism>
<sequence>MIRGPAVERFQAFTRFEEEIADFQKRTLRRTYVVPPAQLFLHVPAWPTFILVHPISIAKPLVIAVALYPVEYLASVGDSYPPLLGFFPLRLSFVLLPNLWFSHPTDTGIMFRLTSETQEALEAVVIQASAEHERVSYRSNGIYRRTFCLGDHDYSYPDLFIKYNDNGTQRSEAEMLQHIYTLACNDGDAALHGERTLVYLVMRHIEQANVAPDVLVAKTASVVQWLRSKRYTTDEPFGILPNSLVYHKLFKDRKAPFAFTNVSAVEKYLNTSDMDESNFGVASDDRGILFDAATIRGLSLSFADYTLLRTTPFAKAVAECLVDPVEMEERLCSSNMKSFVEVGRQLRWTYDDELGLDADGNVNFSTLSTSTLQVVTIESL</sequence>
<dbReference type="EMBL" id="KV419414">
    <property type="protein sequence ID" value="KZS91625.1"/>
    <property type="molecule type" value="Genomic_DNA"/>
</dbReference>
<evidence type="ECO:0000313" key="1">
    <source>
        <dbReference type="EMBL" id="KZS91625.1"/>
    </source>
</evidence>
<dbReference type="OrthoDB" id="3250044at2759"/>
<protein>
    <submittedName>
        <fullName evidence="1">Uncharacterized protein</fullName>
    </submittedName>
</protein>